<organism evidence="2 3">
    <name type="scientific">Letharia lupina</name>
    <dbReference type="NCBI Taxonomy" id="560253"/>
    <lineage>
        <taxon>Eukaryota</taxon>
        <taxon>Fungi</taxon>
        <taxon>Dikarya</taxon>
        <taxon>Ascomycota</taxon>
        <taxon>Pezizomycotina</taxon>
        <taxon>Lecanoromycetes</taxon>
        <taxon>OSLEUM clade</taxon>
        <taxon>Lecanoromycetidae</taxon>
        <taxon>Lecanorales</taxon>
        <taxon>Lecanorineae</taxon>
        <taxon>Parmeliaceae</taxon>
        <taxon>Letharia</taxon>
    </lineage>
</organism>
<feature type="region of interest" description="Disordered" evidence="1">
    <location>
        <begin position="60"/>
        <end position="145"/>
    </location>
</feature>
<feature type="compositionally biased region" description="Pro residues" evidence="1">
    <location>
        <begin position="104"/>
        <end position="115"/>
    </location>
</feature>
<feature type="compositionally biased region" description="Basic and acidic residues" evidence="1">
    <location>
        <begin position="228"/>
        <end position="241"/>
    </location>
</feature>
<sequence length="292" mass="31278">MLTVPRLLRGNHANFVSIKVEEEVFLRVHRPVATRFSPVWKRELQNPNCAIITVTLPPDPPAAPLADRSSPNSGNAPAISSSIPPPPPPAPAAPLVSQSVPGPGIAPPLNSPPAAPSVSQSAPDSGNAPATPDLIPPPPPPPSKRNALKFIVQWMEQGGADPKGKNAVPYPKGYRAGLETLLALASMLEISELMTRRADTRAKSAKPAGNAMTLATVEPTVPKHTRRFWNEKRAESKKPSTRDLGWNGRNGRSLSGRSGRKSKTAGRNSSGKLKFGRERWLWGPTVKQYIDG</sequence>
<gene>
    <name evidence="2" type="ORF">HO133_008159</name>
</gene>
<dbReference type="RefSeq" id="XP_037156363.1">
    <property type="nucleotide sequence ID" value="XM_037299027.1"/>
</dbReference>
<protein>
    <submittedName>
        <fullName evidence="2">Uncharacterized protein</fullName>
    </submittedName>
</protein>
<dbReference type="Proteomes" id="UP000593566">
    <property type="component" value="Unassembled WGS sequence"/>
</dbReference>
<dbReference type="EMBL" id="JACCJB010000004">
    <property type="protein sequence ID" value="KAF6228429.1"/>
    <property type="molecule type" value="Genomic_DNA"/>
</dbReference>
<feature type="compositionally biased region" description="Low complexity" evidence="1">
    <location>
        <begin position="247"/>
        <end position="257"/>
    </location>
</feature>
<dbReference type="GeneID" id="59336556"/>
<evidence type="ECO:0000313" key="2">
    <source>
        <dbReference type="EMBL" id="KAF6228429.1"/>
    </source>
</evidence>
<accession>A0A8H6CS17</accession>
<evidence type="ECO:0000256" key="1">
    <source>
        <dbReference type="SAM" id="MobiDB-lite"/>
    </source>
</evidence>
<feature type="region of interest" description="Disordered" evidence="1">
    <location>
        <begin position="223"/>
        <end position="272"/>
    </location>
</feature>
<proteinExistence type="predicted"/>
<feature type="compositionally biased region" description="Low complexity" evidence="1">
    <location>
        <begin position="64"/>
        <end position="82"/>
    </location>
</feature>
<comment type="caution">
    <text evidence="2">The sequence shown here is derived from an EMBL/GenBank/DDBJ whole genome shotgun (WGS) entry which is preliminary data.</text>
</comment>
<evidence type="ECO:0000313" key="3">
    <source>
        <dbReference type="Proteomes" id="UP000593566"/>
    </source>
</evidence>
<feature type="compositionally biased region" description="Pro residues" evidence="1">
    <location>
        <begin position="134"/>
        <end position="143"/>
    </location>
</feature>
<reference evidence="2 3" key="1">
    <citation type="journal article" date="2020" name="Genomics">
        <title>Complete, high-quality genomes from long-read metagenomic sequencing of two wolf lichen thalli reveals enigmatic genome architecture.</title>
        <authorList>
            <person name="McKenzie S.K."/>
            <person name="Walston R.F."/>
            <person name="Allen J.L."/>
        </authorList>
    </citation>
    <scope>NUCLEOTIDE SEQUENCE [LARGE SCALE GENOMIC DNA]</scope>
    <source>
        <strain evidence="2">WasteWater1</strain>
    </source>
</reference>
<name>A0A8H6CS17_9LECA</name>
<keyword evidence="3" id="KW-1185">Reference proteome</keyword>
<dbReference type="AlphaFoldDB" id="A0A8H6CS17"/>
<feature type="compositionally biased region" description="Pro residues" evidence="1">
    <location>
        <begin position="83"/>
        <end position="92"/>
    </location>
</feature>